<evidence type="ECO:0000313" key="1">
    <source>
        <dbReference type="EMBL" id="QQP91845.1"/>
    </source>
</evidence>
<organism evidence="1 2">
    <name type="scientific">Skermanella cutis</name>
    <dbReference type="NCBI Taxonomy" id="2775420"/>
    <lineage>
        <taxon>Bacteria</taxon>
        <taxon>Pseudomonadati</taxon>
        <taxon>Pseudomonadota</taxon>
        <taxon>Alphaproteobacteria</taxon>
        <taxon>Rhodospirillales</taxon>
        <taxon>Azospirillaceae</taxon>
        <taxon>Skermanella</taxon>
    </lineage>
</organism>
<keyword evidence="2" id="KW-1185">Reference proteome</keyword>
<sequence>MTEAGILLSDAADEIDLALMELETANSNDLEYADLREATAQIHEAIHLISGVHRRIG</sequence>
<dbReference type="EMBL" id="CP067420">
    <property type="protein sequence ID" value="QQP91845.1"/>
    <property type="molecule type" value="Genomic_DNA"/>
</dbReference>
<evidence type="ECO:0000313" key="2">
    <source>
        <dbReference type="Proteomes" id="UP000595197"/>
    </source>
</evidence>
<gene>
    <name evidence="1" type="ORF">IGS68_11835</name>
</gene>
<protein>
    <submittedName>
        <fullName evidence="1">Uncharacterized protein</fullName>
    </submittedName>
</protein>
<accession>A0ABX7BE31</accession>
<dbReference type="Proteomes" id="UP000595197">
    <property type="component" value="Chromosome"/>
</dbReference>
<reference evidence="1" key="1">
    <citation type="submission" date="2021-02" db="EMBL/GenBank/DDBJ databases">
        <title>Skermanella TT6 skin isolate.</title>
        <authorList>
            <person name="Lee K."/>
            <person name="Ganzorig M."/>
        </authorList>
    </citation>
    <scope>NUCLEOTIDE SEQUENCE</scope>
    <source>
        <strain evidence="1">TT6</strain>
    </source>
</reference>
<proteinExistence type="predicted"/>
<dbReference type="RefSeq" id="WP_201080178.1">
    <property type="nucleotide sequence ID" value="NZ_CP067420.1"/>
</dbReference>
<name>A0ABX7BE31_9PROT</name>